<evidence type="ECO:0000313" key="1">
    <source>
        <dbReference type="EMBL" id="KAJ8664297.1"/>
    </source>
</evidence>
<comment type="caution">
    <text evidence="1">The sequence shown here is derived from an EMBL/GenBank/DDBJ whole genome shotgun (WGS) entry which is preliminary data.</text>
</comment>
<protein>
    <submittedName>
        <fullName evidence="1">Uncharacterized protein</fullName>
    </submittedName>
</protein>
<dbReference type="Proteomes" id="UP001239111">
    <property type="component" value="Chromosome 4"/>
</dbReference>
<gene>
    <name evidence="1" type="ORF">QAD02_005959</name>
</gene>
<accession>A0ACC2N011</accession>
<name>A0ACC2N011_9HYME</name>
<evidence type="ECO:0000313" key="2">
    <source>
        <dbReference type="Proteomes" id="UP001239111"/>
    </source>
</evidence>
<keyword evidence="2" id="KW-1185">Reference proteome</keyword>
<dbReference type="EMBL" id="CM056744">
    <property type="protein sequence ID" value="KAJ8664297.1"/>
    <property type="molecule type" value="Genomic_DNA"/>
</dbReference>
<sequence>MKLRYKFCLDDDAISALEKDAPVVFHFYTPTTLSYGHGWIISIRLRQKKFLSPQQIFMDICITRGYGVGMDSKRTSFGMKYELSIVDSASLKRIVFSQKGTTSLYSYGTNVFESTGLLPTQSYLRSIDLVNFTFLCEFEFVDIDCEGSIVDLEEVLGYQNGLCTILTRDGAFQVCQGILWTNSQVFAEKYRQAMKENQHNFHDIIVTDIEDDIMQEILRFMYSGTVANIVGSNAIGLYEAAEKYQVEGLKI</sequence>
<reference evidence="1" key="1">
    <citation type="submission" date="2023-04" db="EMBL/GenBank/DDBJ databases">
        <title>A chromosome-level genome assembly of the parasitoid wasp Eretmocerus hayati.</title>
        <authorList>
            <person name="Zhong Y."/>
            <person name="Liu S."/>
            <person name="Liu Y."/>
        </authorList>
    </citation>
    <scope>NUCLEOTIDE SEQUENCE</scope>
    <source>
        <strain evidence="1">ZJU_SS_LIU_2023</strain>
    </source>
</reference>
<proteinExistence type="predicted"/>
<organism evidence="1 2">
    <name type="scientific">Eretmocerus hayati</name>
    <dbReference type="NCBI Taxonomy" id="131215"/>
    <lineage>
        <taxon>Eukaryota</taxon>
        <taxon>Metazoa</taxon>
        <taxon>Ecdysozoa</taxon>
        <taxon>Arthropoda</taxon>
        <taxon>Hexapoda</taxon>
        <taxon>Insecta</taxon>
        <taxon>Pterygota</taxon>
        <taxon>Neoptera</taxon>
        <taxon>Endopterygota</taxon>
        <taxon>Hymenoptera</taxon>
        <taxon>Apocrita</taxon>
        <taxon>Proctotrupomorpha</taxon>
        <taxon>Chalcidoidea</taxon>
        <taxon>Aphelinidae</taxon>
        <taxon>Aphelininae</taxon>
        <taxon>Eretmocerus</taxon>
    </lineage>
</organism>